<dbReference type="InterPro" id="IPR013763">
    <property type="entry name" value="Cyclin-like_dom"/>
</dbReference>
<keyword evidence="1" id="KW-0195">Cyclin</keyword>
<evidence type="ECO:0000256" key="2">
    <source>
        <dbReference type="SAM" id="MobiDB-lite"/>
    </source>
</evidence>
<dbReference type="InterPro" id="IPR036915">
    <property type="entry name" value="Cyclin-like_sf"/>
</dbReference>
<comment type="similarity">
    <text evidence="1">Belongs to the cyclin family.</text>
</comment>
<dbReference type="OrthoDB" id="306099at2759"/>
<dbReference type="SUPFAM" id="SSF47954">
    <property type="entry name" value="Cyclin-like"/>
    <property type="match status" value="1"/>
</dbReference>
<accession>A0A5J4YZR0</accession>
<dbReference type="SMART" id="SM00385">
    <property type="entry name" value="CYCLIN"/>
    <property type="match status" value="1"/>
</dbReference>
<evidence type="ECO:0000313" key="4">
    <source>
        <dbReference type="EMBL" id="KAA8497109.1"/>
    </source>
</evidence>
<gene>
    <name evidence="4" type="ORF">FVE85_0838</name>
</gene>
<dbReference type="EMBL" id="VRMN01000002">
    <property type="protein sequence ID" value="KAA8497109.1"/>
    <property type="molecule type" value="Genomic_DNA"/>
</dbReference>
<dbReference type="Gene3D" id="1.10.472.10">
    <property type="entry name" value="Cyclin-like"/>
    <property type="match status" value="1"/>
</dbReference>
<organism evidence="4 5">
    <name type="scientific">Porphyridium purpureum</name>
    <name type="common">Red alga</name>
    <name type="synonym">Porphyridium cruentum</name>
    <dbReference type="NCBI Taxonomy" id="35688"/>
    <lineage>
        <taxon>Eukaryota</taxon>
        <taxon>Rhodophyta</taxon>
        <taxon>Bangiophyceae</taxon>
        <taxon>Porphyridiales</taxon>
        <taxon>Porphyridiaceae</taxon>
        <taxon>Porphyridium</taxon>
    </lineage>
</organism>
<keyword evidence="5" id="KW-1185">Reference proteome</keyword>
<comment type="caution">
    <text evidence="4">The sequence shown here is derived from an EMBL/GenBank/DDBJ whole genome shotgun (WGS) entry which is preliminary data.</text>
</comment>
<evidence type="ECO:0000259" key="3">
    <source>
        <dbReference type="SMART" id="SM00385"/>
    </source>
</evidence>
<dbReference type="InterPro" id="IPR006671">
    <property type="entry name" value="Cyclin_N"/>
</dbReference>
<sequence>MESPRTPIAKTRRRVALRQQQMHHHSHMQRPPRPAGKLDVEAVVYRTRSKGLLSCSEQDWSAKSQARTTPAVQLPELCSCGNDQETDQDSMPFPLESPCCWRAVLPKVHRLEARAAANACKIMPMTPEMACMRRQVVSWLSLTVTHLGIGSNTLELAINLLDRVQAKLPLLLKLLKGAAITCLFIASKMEEEEPLSLAECLQICDDGTNRSQFVMMERIFLEALEYRVSSTSITSLLDPVMRLCTCGPAVERFQGPLHGALLLNLECIRDYSLLSAPTKASRCSTGEDSKDVAS</sequence>
<feature type="domain" description="Cyclin-like" evidence="3">
    <location>
        <begin position="138"/>
        <end position="222"/>
    </location>
</feature>
<proteinExistence type="inferred from homology"/>
<dbReference type="AlphaFoldDB" id="A0A5J4YZR0"/>
<protein>
    <submittedName>
        <fullName evidence="4">Cyclin-A2</fullName>
    </submittedName>
</protein>
<feature type="region of interest" description="Disordered" evidence="2">
    <location>
        <begin position="1"/>
        <end position="36"/>
    </location>
</feature>
<evidence type="ECO:0000256" key="1">
    <source>
        <dbReference type="RuleBase" id="RU000383"/>
    </source>
</evidence>
<reference evidence="5" key="1">
    <citation type="journal article" date="2019" name="Nat. Commun.">
        <title>Expansion of phycobilisome linker gene families in mesophilic red algae.</title>
        <authorList>
            <person name="Lee J."/>
            <person name="Kim D."/>
            <person name="Bhattacharya D."/>
            <person name="Yoon H.S."/>
        </authorList>
    </citation>
    <scope>NUCLEOTIDE SEQUENCE [LARGE SCALE GENOMIC DNA]</scope>
    <source>
        <strain evidence="5">CCMP 1328</strain>
    </source>
</reference>
<dbReference type="Proteomes" id="UP000324585">
    <property type="component" value="Unassembled WGS sequence"/>
</dbReference>
<dbReference type="Pfam" id="PF00134">
    <property type="entry name" value="Cyclin_N"/>
    <property type="match status" value="1"/>
</dbReference>
<dbReference type="InterPro" id="IPR039361">
    <property type="entry name" value="Cyclin"/>
</dbReference>
<feature type="compositionally biased region" description="Basic residues" evidence="2">
    <location>
        <begin position="10"/>
        <end position="30"/>
    </location>
</feature>
<evidence type="ECO:0000313" key="5">
    <source>
        <dbReference type="Proteomes" id="UP000324585"/>
    </source>
</evidence>
<name>A0A5J4YZR0_PORPP</name>
<dbReference type="PANTHER" id="PTHR10177">
    <property type="entry name" value="CYCLINS"/>
    <property type="match status" value="1"/>
</dbReference>